<evidence type="ECO:0000313" key="2">
    <source>
        <dbReference type="EMBL" id="CUB05655.1"/>
    </source>
</evidence>
<feature type="domain" description="Phosphoribulokinase/uridine kinase" evidence="1">
    <location>
        <begin position="68"/>
        <end position="186"/>
    </location>
</feature>
<dbReference type="GO" id="GO:0016301">
    <property type="term" value="F:kinase activity"/>
    <property type="evidence" value="ECO:0007669"/>
    <property type="project" value="UniProtKB-KW"/>
</dbReference>
<dbReference type="GO" id="GO:0016853">
    <property type="term" value="F:isomerase activity"/>
    <property type="evidence" value="ECO:0007669"/>
    <property type="project" value="UniProtKB-KW"/>
</dbReference>
<proteinExistence type="predicted"/>
<protein>
    <submittedName>
        <fullName evidence="2">Pantothenate kinase-related protein Tda10 (Topoisomerase I damage affected protein)</fullName>
    </submittedName>
</protein>
<keyword evidence="2" id="KW-0413">Isomerase</keyword>
<sequence>MMNVLELSLLSQAHNLPASLAERLRFEVEQTLKGLYADESLVERIDDLFLPFARWVSEYTKPKHTPLILGLGGPQGCGKTTFCSVVSHILAKGFDLNAIEVSLDDLYLQRSDRLHYAQKVHPLFATRGVPGTHDIPLALNIFERLKHLQAGEVMYVPTFDKSLDDRKPVHRWQEVAGPVDVIFFEGWCVGAQPMSKEHLMDPINALEKDKDQDGSWRTAVNEHLESDYRKLFDLIDVIMWMQPPSFDVVYDWRNKQERVLEAHLHDIHGGVLDTLDIKVMSPEALKGFMQHYERITRHMICSMLQNADVQFVLDAKQKVLETKLPISH</sequence>
<evidence type="ECO:0000313" key="3">
    <source>
        <dbReference type="Proteomes" id="UP000182769"/>
    </source>
</evidence>
<evidence type="ECO:0000259" key="1">
    <source>
        <dbReference type="Pfam" id="PF00485"/>
    </source>
</evidence>
<dbReference type="STRING" id="1137284.GCA_001418205_03111"/>
<keyword evidence="3" id="KW-1185">Reference proteome</keyword>
<dbReference type="InterPro" id="IPR027417">
    <property type="entry name" value="P-loop_NTPase"/>
</dbReference>
<gene>
    <name evidence="2" type="ORF">Ga0061065_11252</name>
</gene>
<dbReference type="RefSeq" id="WP_055464147.1">
    <property type="nucleotide sequence ID" value="NZ_CYHG01000012.1"/>
</dbReference>
<name>A0A0K6IRB9_9GAMM</name>
<organism evidence="2 3">
    <name type="scientific">Marinomonas fungiae</name>
    <dbReference type="NCBI Taxonomy" id="1137284"/>
    <lineage>
        <taxon>Bacteria</taxon>
        <taxon>Pseudomonadati</taxon>
        <taxon>Pseudomonadota</taxon>
        <taxon>Gammaproteobacteria</taxon>
        <taxon>Oceanospirillales</taxon>
        <taxon>Oceanospirillaceae</taxon>
        <taxon>Marinomonas</taxon>
    </lineage>
</organism>
<dbReference type="PANTHER" id="PTHR10285">
    <property type="entry name" value="URIDINE KINASE"/>
    <property type="match status" value="1"/>
</dbReference>
<dbReference type="AlphaFoldDB" id="A0A0K6IRB9"/>
<reference evidence="3" key="1">
    <citation type="submission" date="2015-08" db="EMBL/GenBank/DDBJ databases">
        <authorList>
            <person name="Varghese N."/>
        </authorList>
    </citation>
    <scope>NUCLEOTIDE SEQUENCE [LARGE SCALE GENOMIC DNA]</scope>
    <source>
        <strain evidence="3">JCM 18476</strain>
    </source>
</reference>
<dbReference type="GO" id="GO:0005524">
    <property type="term" value="F:ATP binding"/>
    <property type="evidence" value="ECO:0007669"/>
    <property type="project" value="InterPro"/>
</dbReference>
<dbReference type="Pfam" id="PF00485">
    <property type="entry name" value="PRK"/>
    <property type="match status" value="1"/>
</dbReference>
<keyword evidence="2" id="KW-0418">Kinase</keyword>
<dbReference type="Gene3D" id="3.40.50.300">
    <property type="entry name" value="P-loop containing nucleotide triphosphate hydrolases"/>
    <property type="match status" value="1"/>
</dbReference>
<dbReference type="Proteomes" id="UP000182769">
    <property type="component" value="Unassembled WGS sequence"/>
</dbReference>
<keyword evidence="2" id="KW-0808">Transferase</keyword>
<accession>A0A0K6IRB9</accession>
<dbReference type="SUPFAM" id="SSF52540">
    <property type="entry name" value="P-loop containing nucleoside triphosphate hydrolases"/>
    <property type="match status" value="1"/>
</dbReference>
<dbReference type="EMBL" id="CYHG01000012">
    <property type="protein sequence ID" value="CUB05655.1"/>
    <property type="molecule type" value="Genomic_DNA"/>
</dbReference>
<dbReference type="InterPro" id="IPR006083">
    <property type="entry name" value="PRK/URK"/>
</dbReference>